<accession>A0A1Q5TAQ3</accession>
<keyword evidence="2" id="KW-1185">Reference proteome</keyword>
<dbReference type="EMBL" id="MNBE01000695">
    <property type="protein sequence ID" value="OKO97327.1"/>
    <property type="molecule type" value="Genomic_DNA"/>
</dbReference>
<dbReference type="AlphaFoldDB" id="A0A1Q5TAQ3"/>
<sequence>MAGCTVKTFFKEAREFYQNAEADGGMALHLKMPSLLQERYMQESFEEEFDILCEEVMKLVLIDQKDRIVEVSLQRNIKIEEVEIEQVKMEEVKVEDVKVEEMKIEQVRIEEKGSY</sequence>
<organism evidence="1 2">
    <name type="scientific">Penicillium subrubescens</name>
    <dbReference type="NCBI Taxonomy" id="1316194"/>
    <lineage>
        <taxon>Eukaryota</taxon>
        <taxon>Fungi</taxon>
        <taxon>Dikarya</taxon>
        <taxon>Ascomycota</taxon>
        <taxon>Pezizomycotina</taxon>
        <taxon>Eurotiomycetes</taxon>
        <taxon>Eurotiomycetidae</taxon>
        <taxon>Eurotiales</taxon>
        <taxon>Aspergillaceae</taxon>
        <taxon>Penicillium</taxon>
    </lineage>
</organism>
<comment type="caution">
    <text evidence="1">The sequence shown here is derived from an EMBL/GenBank/DDBJ whole genome shotgun (WGS) entry which is preliminary data.</text>
</comment>
<name>A0A1Q5TAQ3_9EURO</name>
<evidence type="ECO:0000313" key="2">
    <source>
        <dbReference type="Proteomes" id="UP000186955"/>
    </source>
</evidence>
<gene>
    <name evidence="1" type="ORF">PENSUB_10121</name>
</gene>
<protein>
    <submittedName>
        <fullName evidence="1">Uncharacterized protein</fullName>
    </submittedName>
</protein>
<dbReference type="Proteomes" id="UP000186955">
    <property type="component" value="Unassembled WGS sequence"/>
</dbReference>
<evidence type="ECO:0000313" key="1">
    <source>
        <dbReference type="EMBL" id="OKO97327.1"/>
    </source>
</evidence>
<reference evidence="1 2" key="1">
    <citation type="submission" date="2016-10" db="EMBL/GenBank/DDBJ databases">
        <title>Genome sequence of the ascomycete fungus Penicillium subrubescens.</title>
        <authorList>
            <person name="De Vries R.P."/>
            <person name="Peng M."/>
            <person name="Dilokpimol A."/>
            <person name="Hilden K."/>
            <person name="Makela M.R."/>
            <person name="Grigoriev I."/>
            <person name="Riley R."/>
            <person name="Granchi Z."/>
        </authorList>
    </citation>
    <scope>NUCLEOTIDE SEQUENCE [LARGE SCALE GENOMIC DNA]</scope>
    <source>
        <strain evidence="1 2">CBS 132785</strain>
    </source>
</reference>
<dbReference type="OrthoDB" id="4450707at2759"/>
<proteinExistence type="predicted"/>